<name>A0A6A7N9B7_9BURK</name>
<evidence type="ECO:0000313" key="4">
    <source>
        <dbReference type="EMBL" id="MQA41690.1"/>
    </source>
</evidence>
<keyword evidence="1" id="KW-0812">Transmembrane</keyword>
<keyword evidence="2" id="KW-0732">Signal</keyword>
<evidence type="ECO:0000313" key="5">
    <source>
        <dbReference type="Proteomes" id="UP000440498"/>
    </source>
</evidence>
<dbReference type="AlphaFoldDB" id="A0A6A7N9B7"/>
<accession>A0A6A7N9B7</accession>
<keyword evidence="1" id="KW-0472">Membrane</keyword>
<dbReference type="Proteomes" id="UP000440498">
    <property type="component" value="Unassembled WGS sequence"/>
</dbReference>
<feature type="transmembrane region" description="Helical" evidence="1">
    <location>
        <begin position="198"/>
        <end position="215"/>
    </location>
</feature>
<dbReference type="RefSeq" id="WP_152840896.1">
    <property type="nucleotide sequence ID" value="NZ_WHUG01000015.1"/>
</dbReference>
<protein>
    <recommendedName>
        <fullName evidence="3">Ice-binding protein C-terminal domain-containing protein</fullName>
    </recommendedName>
</protein>
<feature type="domain" description="Ice-binding protein C-terminal" evidence="3">
    <location>
        <begin position="194"/>
        <end position="218"/>
    </location>
</feature>
<evidence type="ECO:0000259" key="3">
    <source>
        <dbReference type="Pfam" id="PF07589"/>
    </source>
</evidence>
<feature type="chain" id="PRO_5025330507" description="Ice-binding protein C-terminal domain-containing protein" evidence="2">
    <location>
        <begin position="27"/>
        <end position="226"/>
    </location>
</feature>
<proteinExistence type="predicted"/>
<reference evidence="4 5" key="1">
    <citation type="submission" date="2019-10" db="EMBL/GenBank/DDBJ databases">
        <title>Two novel species isolated from a subtropical stream in China.</title>
        <authorList>
            <person name="Lu H."/>
        </authorList>
    </citation>
    <scope>NUCLEOTIDE SEQUENCE [LARGE SCALE GENOMIC DNA]</scope>
    <source>
        <strain evidence="4 5">FT29W</strain>
    </source>
</reference>
<comment type="caution">
    <text evidence="4">The sequence shown here is derived from an EMBL/GenBank/DDBJ whole genome shotgun (WGS) entry which is preliminary data.</text>
</comment>
<organism evidence="4 5">
    <name type="scientific">Rugamonas aquatica</name>
    <dbReference type="NCBI Taxonomy" id="2743357"/>
    <lineage>
        <taxon>Bacteria</taxon>
        <taxon>Pseudomonadati</taxon>
        <taxon>Pseudomonadota</taxon>
        <taxon>Betaproteobacteria</taxon>
        <taxon>Burkholderiales</taxon>
        <taxon>Oxalobacteraceae</taxon>
        <taxon>Telluria group</taxon>
        <taxon>Rugamonas</taxon>
    </lineage>
</organism>
<evidence type="ECO:0000256" key="1">
    <source>
        <dbReference type="SAM" id="Phobius"/>
    </source>
</evidence>
<dbReference type="Pfam" id="PF07589">
    <property type="entry name" value="PEP-CTERM"/>
    <property type="match status" value="1"/>
</dbReference>
<evidence type="ECO:0000256" key="2">
    <source>
        <dbReference type="SAM" id="SignalP"/>
    </source>
</evidence>
<dbReference type="EMBL" id="WHUG01000015">
    <property type="protein sequence ID" value="MQA41690.1"/>
    <property type="molecule type" value="Genomic_DNA"/>
</dbReference>
<dbReference type="InterPro" id="IPR013424">
    <property type="entry name" value="Ice-binding_C"/>
</dbReference>
<keyword evidence="1" id="KW-1133">Transmembrane helix</keyword>
<sequence>MTIKFNTAIKAAAVAAALLFSTASHAALGEVSNVDYYNWDAKIYSHGVSTSLTTWSLTGVNALAFCIEPDVNANKAASYGVNGSYIVSDYVKALYETSYRDVLSAGGVYNATNAAAFQLALWEALDDHDFNNQASKMYLPNVVSGDPDSDPVTAAAYVMMDKTVAFVNNHGIASTYTYTAYSAADSQGMLTVSAVPEADAWAMMVVGLGLVGLVARRKSEKSEKFA</sequence>
<feature type="signal peptide" evidence="2">
    <location>
        <begin position="1"/>
        <end position="26"/>
    </location>
</feature>
<keyword evidence="5" id="KW-1185">Reference proteome</keyword>
<gene>
    <name evidence="4" type="ORF">GEV02_26440</name>
</gene>